<dbReference type="OMA" id="TSGKFPT"/>
<comment type="caution">
    <text evidence="1">The sequence shown here is derived from an EMBL/GenBank/DDBJ whole genome shotgun (WGS) entry which is preliminary data.</text>
</comment>
<dbReference type="GeneID" id="1444420"/>
<dbReference type="AlphaFoldDB" id="A0A832SMB3"/>
<gene>
    <name evidence="1" type="ORF">HA331_03930</name>
</gene>
<name>A0A832SMB3_PYRHR</name>
<dbReference type="Proteomes" id="UP000617544">
    <property type="component" value="Unassembled WGS sequence"/>
</dbReference>
<organism evidence="1 2">
    <name type="scientific">Pyrococcus horikoshii</name>
    <dbReference type="NCBI Taxonomy" id="53953"/>
    <lineage>
        <taxon>Archaea</taxon>
        <taxon>Methanobacteriati</taxon>
        <taxon>Methanobacteriota</taxon>
        <taxon>Thermococci</taxon>
        <taxon>Thermococcales</taxon>
        <taxon>Thermococcaceae</taxon>
        <taxon>Pyrococcus</taxon>
    </lineage>
</organism>
<dbReference type="RefSeq" id="WP_010884633.1">
    <property type="nucleotide sequence ID" value="NZ_DUJN01000004.1"/>
</dbReference>
<proteinExistence type="predicted"/>
<accession>A0A832SMB3</accession>
<evidence type="ECO:0000313" key="1">
    <source>
        <dbReference type="EMBL" id="HII60897.1"/>
    </source>
</evidence>
<reference evidence="1" key="1">
    <citation type="journal article" date="2020" name="bioRxiv">
        <title>A rank-normalized archaeal taxonomy based on genome phylogeny resolves widespread incomplete and uneven classifications.</title>
        <authorList>
            <person name="Rinke C."/>
            <person name="Chuvochina M."/>
            <person name="Mussig A.J."/>
            <person name="Chaumeil P.-A."/>
            <person name="Waite D.W."/>
            <person name="Whitman W.B."/>
            <person name="Parks D.H."/>
            <person name="Hugenholtz P."/>
        </authorList>
    </citation>
    <scope>NUCLEOTIDE SEQUENCE</scope>
    <source>
        <strain evidence="1">UBA8834</strain>
    </source>
</reference>
<evidence type="ECO:0000313" key="2">
    <source>
        <dbReference type="Proteomes" id="UP000617544"/>
    </source>
</evidence>
<sequence>MKYSKLAVKLLKAENDEIIYYDPVYHGRTLKVIGIDDDPVDVMEYLLSQYKEKGYNLIVFDTSGKFPTSLFDNIVRIEENAPAGLDPLRLAKVGLIKDPYSAVTIVQTIYELDKASTEKLYADFIKGKISSVSEAVKVKESYAEVINESYTELDEMLFSGEPMKIPESCLIDMSALNSVTLTGNAFLIMSAMLEDRRSIAYGLYDVAVLTFTDSGNAGLPLITRPARRRVTILGTRYPLDQVLSIPGPTLMLYNDPDVQSAIYESQGVPQGFRRFVEKGEGAYIRRSPETIEVDFGELLGEGS</sequence>
<dbReference type="PROSITE" id="PS00387">
    <property type="entry name" value="PPASE"/>
    <property type="match status" value="1"/>
</dbReference>
<dbReference type="EMBL" id="DUJN01000004">
    <property type="protein sequence ID" value="HII60897.1"/>
    <property type="molecule type" value="Genomic_DNA"/>
</dbReference>
<protein>
    <submittedName>
        <fullName evidence="1">Uncharacterized protein</fullName>
    </submittedName>
</protein>